<sequence length="53" mass="6220">MPDSRQITLLATKSIHINNTTLNGYIHNGISRLREFMENVFKELVRQAKYHYG</sequence>
<protein>
    <submittedName>
        <fullName evidence="1">Uncharacterized protein</fullName>
    </submittedName>
</protein>
<reference evidence="1 2" key="2">
    <citation type="submission" date="2008-04" db="EMBL/GenBank/DDBJ databases">
        <authorList>
            <person name="Fulton L."/>
            <person name="Clifton S."/>
            <person name="Fulton B."/>
            <person name="Xu J."/>
            <person name="Minx P."/>
            <person name="Pepin K.H."/>
            <person name="Johnson M."/>
            <person name="Thiruvilangam P."/>
            <person name="Bhonagiri V."/>
            <person name="Nash W.E."/>
            <person name="Mardis E.R."/>
            <person name="Wilson R.K."/>
        </authorList>
    </citation>
    <scope>NUCLEOTIDE SEQUENCE [LARGE SCALE GENOMIC DNA]</scope>
    <source>
        <strain evidence="1 2">DSM 17136</strain>
    </source>
</reference>
<comment type="caution">
    <text evidence="1">The sequence shown here is derived from an EMBL/GenBank/DDBJ whole genome shotgun (WGS) entry which is preliminary data.</text>
</comment>
<dbReference type="AlphaFoldDB" id="B3JDS1"/>
<reference evidence="1 2" key="1">
    <citation type="submission" date="2008-04" db="EMBL/GenBank/DDBJ databases">
        <title>Draft genome sequence of Bacteroides coprocola (DSM 17136).</title>
        <authorList>
            <person name="Sudarsanam P."/>
            <person name="Ley R."/>
            <person name="Guruge J."/>
            <person name="Turnbaugh P.J."/>
            <person name="Mahowald M."/>
            <person name="Liep D."/>
            <person name="Gordon J."/>
        </authorList>
    </citation>
    <scope>NUCLEOTIDE SEQUENCE [LARGE SCALE GENOMIC DNA]</scope>
    <source>
        <strain evidence="1 2">DSM 17136</strain>
    </source>
</reference>
<dbReference type="Proteomes" id="UP000003146">
    <property type="component" value="Unassembled WGS sequence"/>
</dbReference>
<gene>
    <name evidence="1" type="ORF">BACCOP_00007</name>
</gene>
<dbReference type="RefSeq" id="WP_007564917.1">
    <property type="nucleotide sequence ID" value="NZ_DS981429.1"/>
</dbReference>
<name>B3JDS1_9BACT</name>
<organism evidence="1 2">
    <name type="scientific">Phocaeicola coprocola DSM 17136</name>
    <dbReference type="NCBI Taxonomy" id="470145"/>
    <lineage>
        <taxon>Bacteria</taxon>
        <taxon>Pseudomonadati</taxon>
        <taxon>Bacteroidota</taxon>
        <taxon>Bacteroidia</taxon>
        <taxon>Bacteroidales</taxon>
        <taxon>Bacteroidaceae</taxon>
        <taxon>Phocaeicola</taxon>
    </lineage>
</organism>
<dbReference type="HOGENOM" id="CLU_3058393_0_0_10"/>
<evidence type="ECO:0000313" key="2">
    <source>
        <dbReference type="Proteomes" id="UP000003146"/>
    </source>
</evidence>
<proteinExistence type="predicted"/>
<evidence type="ECO:0000313" key="1">
    <source>
        <dbReference type="EMBL" id="EDV02892.1"/>
    </source>
</evidence>
<accession>B3JDS1</accession>
<dbReference type="EMBL" id="ABIY02000003">
    <property type="protein sequence ID" value="EDV02892.1"/>
    <property type="molecule type" value="Genomic_DNA"/>
</dbReference>